<evidence type="ECO:0000256" key="1">
    <source>
        <dbReference type="PROSITE-ProRule" id="PRU00042"/>
    </source>
</evidence>
<evidence type="ECO:0000259" key="2">
    <source>
        <dbReference type="PROSITE" id="PS50157"/>
    </source>
</evidence>
<feature type="domain" description="C2H2-type" evidence="2">
    <location>
        <begin position="265"/>
        <end position="295"/>
    </location>
</feature>
<dbReference type="InterPro" id="IPR013087">
    <property type="entry name" value="Znf_C2H2_type"/>
</dbReference>
<protein>
    <recommendedName>
        <fullName evidence="2">C2H2-type domain-containing protein</fullName>
    </recommendedName>
</protein>
<dbReference type="EMBL" id="MDYX01000024">
    <property type="protein sequence ID" value="KAF9629401.1"/>
    <property type="molecule type" value="Genomic_DNA"/>
</dbReference>
<keyword evidence="1" id="KW-0862">Zinc</keyword>
<reference evidence="3" key="2">
    <citation type="journal article" date="2018" name="DNA Res.">
        <title>Comparative genome and transcriptome analyses reveal adaptations to opportunistic infections in woody plant degrading pathogens of Botryosphaeriaceae.</title>
        <authorList>
            <person name="Yan J.Y."/>
            <person name="Zhao W.S."/>
            <person name="Chen Z."/>
            <person name="Xing Q.K."/>
            <person name="Zhang W."/>
            <person name="Chethana K.W.T."/>
            <person name="Xue M.F."/>
            <person name="Xu J.P."/>
            <person name="Phillips A.J.L."/>
            <person name="Wang Y."/>
            <person name="Liu J.H."/>
            <person name="Liu M."/>
            <person name="Zhou Y."/>
            <person name="Jayawardena R.S."/>
            <person name="Manawasinghe I.S."/>
            <person name="Huang J.B."/>
            <person name="Qiao G.H."/>
            <person name="Fu C.Y."/>
            <person name="Guo F.F."/>
            <person name="Dissanayake A.J."/>
            <person name="Peng Y.L."/>
            <person name="Hyde K.D."/>
            <person name="Li X.H."/>
        </authorList>
    </citation>
    <scope>NUCLEOTIDE SEQUENCE</scope>
    <source>
        <strain evidence="3">CSS-01s</strain>
    </source>
</reference>
<evidence type="ECO:0000313" key="3">
    <source>
        <dbReference type="EMBL" id="KAF9629401.1"/>
    </source>
</evidence>
<organism evidence="3 4">
    <name type="scientific">Lasiodiplodia theobromae</name>
    <dbReference type="NCBI Taxonomy" id="45133"/>
    <lineage>
        <taxon>Eukaryota</taxon>
        <taxon>Fungi</taxon>
        <taxon>Dikarya</taxon>
        <taxon>Ascomycota</taxon>
        <taxon>Pezizomycotina</taxon>
        <taxon>Dothideomycetes</taxon>
        <taxon>Dothideomycetes incertae sedis</taxon>
        <taxon>Botryosphaeriales</taxon>
        <taxon>Botryosphaeriaceae</taxon>
        <taxon>Lasiodiplodia</taxon>
    </lineage>
</organism>
<keyword evidence="1" id="KW-0863">Zinc-finger</keyword>
<evidence type="ECO:0000313" key="4">
    <source>
        <dbReference type="Proteomes" id="UP000627934"/>
    </source>
</evidence>
<dbReference type="AlphaFoldDB" id="A0A8H7IPL8"/>
<accession>A0A8H7IPL8</accession>
<dbReference type="GO" id="GO:0008270">
    <property type="term" value="F:zinc ion binding"/>
    <property type="evidence" value="ECO:0007669"/>
    <property type="project" value="UniProtKB-KW"/>
</dbReference>
<keyword evidence="1" id="KW-0479">Metal-binding</keyword>
<dbReference type="PROSITE" id="PS50157">
    <property type="entry name" value="ZINC_FINGER_C2H2_2"/>
    <property type="match status" value="1"/>
</dbReference>
<proteinExistence type="predicted"/>
<name>A0A8H7IPL8_9PEZI</name>
<comment type="caution">
    <text evidence="3">The sequence shown here is derived from an EMBL/GenBank/DDBJ whole genome shotgun (WGS) entry which is preliminary data.</text>
</comment>
<sequence length="361" mass="39594">MDFGADYDEDVLNSQRRWLEGETLTPEWERERIREYHRRECADAAGPWCGETHVQLPISEAAAAATLTSPPIISQICSTYPTQIPGGINEASLYNSIGHGHLAANQWAYGSEAQHNAFPLAWDSVECQNIPALPDSLTGWEGDSARPVFSNTEMEYAPALPMGQNFPHLPSEVLPVANGVGFENATIIPDTSMAFAMEGFGTQPFAFEAEDGSGLYGGQNFQDFYPEVLSAAAEAMADTIRPTNNPTHQAQADGSMQRQQMPKPFQCSYPGCNSKGFSRKYELQRHMKKHSRSQLFLCPVAGCHFQQLANAFYRHDKLGCHMRFCHPGVQIPPTNGPVPPAQASMTSSVGQNVPAQLNMQG</sequence>
<dbReference type="InterPro" id="IPR036236">
    <property type="entry name" value="Znf_C2H2_sf"/>
</dbReference>
<dbReference type="Gene3D" id="3.30.160.60">
    <property type="entry name" value="Classic Zinc Finger"/>
    <property type="match status" value="1"/>
</dbReference>
<gene>
    <name evidence="3" type="ORF">BFW01_g10604</name>
</gene>
<dbReference type="SUPFAM" id="SSF57667">
    <property type="entry name" value="beta-beta-alpha zinc fingers"/>
    <property type="match status" value="1"/>
</dbReference>
<dbReference type="Proteomes" id="UP000627934">
    <property type="component" value="Unassembled WGS sequence"/>
</dbReference>
<dbReference type="SMART" id="SM00355">
    <property type="entry name" value="ZnF_C2H2"/>
    <property type="match status" value="2"/>
</dbReference>
<reference evidence="3" key="1">
    <citation type="submission" date="2016-08" db="EMBL/GenBank/DDBJ databases">
        <authorList>
            <person name="Yan J."/>
        </authorList>
    </citation>
    <scope>NUCLEOTIDE SEQUENCE</scope>
    <source>
        <strain evidence="3">CSS-01s</strain>
    </source>
</reference>